<dbReference type="PROSITE" id="PS50929">
    <property type="entry name" value="ABC_TM1F"/>
    <property type="match status" value="2"/>
</dbReference>
<feature type="transmembrane region" description="Helical" evidence="9">
    <location>
        <begin position="12"/>
        <end position="33"/>
    </location>
</feature>
<evidence type="ECO:0000259" key="10">
    <source>
        <dbReference type="PROSITE" id="PS50893"/>
    </source>
</evidence>
<dbReference type="PROSITE" id="PS50893">
    <property type="entry name" value="ABC_TRANSPORTER_2"/>
    <property type="match status" value="2"/>
</dbReference>
<keyword evidence="7 9" id="KW-0472">Membrane</keyword>
<dbReference type="CDD" id="cd03244">
    <property type="entry name" value="ABCC_MRP_domain2"/>
    <property type="match status" value="1"/>
</dbReference>
<dbReference type="InterPro" id="IPR050173">
    <property type="entry name" value="ABC_transporter_C-like"/>
</dbReference>
<feature type="transmembrane region" description="Helical" evidence="9">
    <location>
        <begin position="311"/>
        <end position="329"/>
    </location>
</feature>
<feature type="transmembrane region" description="Helical" evidence="9">
    <location>
        <begin position="486"/>
        <end position="513"/>
    </location>
</feature>
<feature type="transmembrane region" description="Helical" evidence="9">
    <location>
        <begin position="880"/>
        <end position="898"/>
    </location>
</feature>
<feature type="domain" description="ABC transmembrane type-1" evidence="11">
    <location>
        <begin position="285"/>
        <end position="553"/>
    </location>
</feature>
<accession>A0ABR1GCQ9</accession>
<dbReference type="SUPFAM" id="SSF52540">
    <property type="entry name" value="P-loop containing nucleoside triphosphate hydrolases"/>
    <property type="match status" value="2"/>
</dbReference>
<dbReference type="InterPro" id="IPR044746">
    <property type="entry name" value="ABCC_6TM_D1"/>
</dbReference>
<evidence type="ECO:0000256" key="7">
    <source>
        <dbReference type="ARBA" id="ARBA00023136"/>
    </source>
</evidence>
<keyword evidence="3 9" id="KW-0812">Transmembrane</keyword>
<feature type="region of interest" description="Disordered" evidence="8">
    <location>
        <begin position="1034"/>
        <end position="1054"/>
    </location>
</feature>
<dbReference type="InterPro" id="IPR003439">
    <property type="entry name" value="ABC_transporter-like_ATP-bd"/>
</dbReference>
<evidence type="ECO:0000313" key="13">
    <source>
        <dbReference type="Proteomes" id="UP001363151"/>
    </source>
</evidence>
<feature type="domain" description="ABC transporter" evidence="10">
    <location>
        <begin position="1188"/>
        <end position="1418"/>
    </location>
</feature>
<dbReference type="SUPFAM" id="SSF90123">
    <property type="entry name" value="ABC transporter transmembrane region"/>
    <property type="match status" value="2"/>
</dbReference>
<feature type="transmembrane region" description="Helical" evidence="9">
    <location>
        <begin position="829"/>
        <end position="852"/>
    </location>
</feature>
<evidence type="ECO:0000313" key="12">
    <source>
        <dbReference type="EMBL" id="KAK7253601.1"/>
    </source>
</evidence>
<dbReference type="CDD" id="cd18579">
    <property type="entry name" value="ABC_6TM_ABCC_D1"/>
    <property type="match status" value="1"/>
</dbReference>
<reference evidence="12 13" key="1">
    <citation type="submission" date="2024-03" db="EMBL/GenBank/DDBJ databases">
        <title>Aureococcus anophagefferens CCMP1851 and Kratosvirus quantuckense: Draft genome of a second virus-susceptible host strain in the model system.</title>
        <authorList>
            <person name="Chase E."/>
            <person name="Truchon A.R."/>
            <person name="Schepens W."/>
            <person name="Wilhelm S.W."/>
        </authorList>
    </citation>
    <scope>NUCLEOTIDE SEQUENCE [LARGE SCALE GENOMIC DNA]</scope>
    <source>
        <strain evidence="12 13">CCMP1851</strain>
    </source>
</reference>
<dbReference type="PANTHER" id="PTHR24223">
    <property type="entry name" value="ATP-BINDING CASSETTE SUB-FAMILY C"/>
    <property type="match status" value="1"/>
</dbReference>
<gene>
    <name evidence="12" type="ORF">SO694_000011377</name>
</gene>
<dbReference type="Gene3D" id="3.40.50.300">
    <property type="entry name" value="P-loop containing nucleotide triphosphate hydrolases"/>
    <property type="match status" value="2"/>
</dbReference>
<dbReference type="EMBL" id="JBBJCI010000035">
    <property type="protein sequence ID" value="KAK7253601.1"/>
    <property type="molecule type" value="Genomic_DNA"/>
</dbReference>
<dbReference type="InterPro" id="IPR011527">
    <property type="entry name" value="ABC1_TM_dom"/>
</dbReference>
<feature type="transmembrane region" description="Helical" evidence="9">
    <location>
        <begin position="74"/>
        <end position="97"/>
    </location>
</feature>
<protein>
    <submittedName>
        <fullName evidence="12">ABC transporter</fullName>
    </submittedName>
</protein>
<proteinExistence type="predicted"/>
<dbReference type="InterPro" id="IPR027417">
    <property type="entry name" value="P-loop_NTPase"/>
</dbReference>
<feature type="transmembrane region" description="Helical" evidence="9">
    <location>
        <begin position="411"/>
        <end position="429"/>
    </location>
</feature>
<dbReference type="InterPro" id="IPR036640">
    <property type="entry name" value="ABC1_TM_sf"/>
</dbReference>
<dbReference type="SMART" id="SM00382">
    <property type="entry name" value="AAA"/>
    <property type="match status" value="2"/>
</dbReference>
<feature type="domain" description="ABC transmembrane type-1" evidence="11">
    <location>
        <begin position="842"/>
        <end position="1144"/>
    </location>
</feature>
<evidence type="ECO:0000256" key="6">
    <source>
        <dbReference type="ARBA" id="ARBA00022989"/>
    </source>
</evidence>
<feature type="transmembrane region" description="Helical" evidence="9">
    <location>
        <begin position="274"/>
        <end position="299"/>
    </location>
</feature>
<dbReference type="Proteomes" id="UP001363151">
    <property type="component" value="Unassembled WGS sequence"/>
</dbReference>
<evidence type="ECO:0000256" key="4">
    <source>
        <dbReference type="ARBA" id="ARBA00022741"/>
    </source>
</evidence>
<dbReference type="PROSITE" id="PS00211">
    <property type="entry name" value="ABC_TRANSPORTER_1"/>
    <property type="match status" value="2"/>
</dbReference>
<evidence type="ECO:0000256" key="8">
    <source>
        <dbReference type="SAM" id="MobiDB-lite"/>
    </source>
</evidence>
<organism evidence="12 13">
    <name type="scientific">Aureococcus anophagefferens</name>
    <name type="common">Harmful bloom alga</name>
    <dbReference type="NCBI Taxonomy" id="44056"/>
    <lineage>
        <taxon>Eukaryota</taxon>
        <taxon>Sar</taxon>
        <taxon>Stramenopiles</taxon>
        <taxon>Ochrophyta</taxon>
        <taxon>Pelagophyceae</taxon>
        <taxon>Pelagomonadales</taxon>
        <taxon>Pelagomonadaceae</taxon>
        <taxon>Aureococcus</taxon>
    </lineage>
</organism>
<dbReference type="Gene3D" id="1.20.1560.10">
    <property type="entry name" value="ABC transporter type 1, transmembrane domain"/>
    <property type="match status" value="2"/>
</dbReference>
<keyword evidence="4" id="KW-0547">Nucleotide-binding</keyword>
<evidence type="ECO:0000256" key="1">
    <source>
        <dbReference type="ARBA" id="ARBA00004141"/>
    </source>
</evidence>
<keyword evidence="2" id="KW-0813">Transport</keyword>
<evidence type="ECO:0000256" key="3">
    <source>
        <dbReference type="ARBA" id="ARBA00022692"/>
    </source>
</evidence>
<dbReference type="InterPro" id="IPR017871">
    <property type="entry name" value="ABC_transporter-like_CS"/>
</dbReference>
<dbReference type="PANTHER" id="PTHR24223:SF415">
    <property type="entry name" value="FI20190P1"/>
    <property type="match status" value="1"/>
</dbReference>
<comment type="caution">
    <text evidence="12">The sequence shown here is derived from an EMBL/GenBank/DDBJ whole genome shotgun (WGS) entry which is preliminary data.</text>
</comment>
<sequence length="1438" mass="152182">MMMLDARVWVSTPVLVEVALFAVALLHLVVAAARRRTARPVSELAAPLLSTRDDAYAVVVDDEHAVKKTWSKDVGFGFTTQTLGCALAVYFLFAAVFFAQDGGALDEPAKAARVLRHALRCLAWCCAVYAEGVALRCARVRSRTFCFVFYAAAAAVDARETAAAFAAADCRVWAAALECVVFLVACDRRPVRREASSALPPEWRCSLASYFSFAWLEDLIAVGSKRPLAAADLPPPADGDRAARVLEAWGPPPATGSLWLFTLRRCGWRYGLQTFYRLVPTLVNGFASPFALNVVITFVQSRPAPGPVPPLVLAAAAGVAFLPVVAIFGDTHNVKIGRRLGVRARAYLTGCVLDALARSPCGAAEPGVVTNLVSVDAANVVNYMVQGQLLWAAALQLTLNILLLLDVLGAAGLFGVGVLVALMPASRAMKRRLARLQTQLMAKRDGRMRVIHEVIAGIRVVKAFGWEPEFAARVAAARAAEVRALAAYLYTTAAMLGVVLGAPSWIGIVTFLVHTQLLHRDLTAAQAFTALTLFNLLRWPLNALPDALNYWIQAKVAFARFEAFIRAAPPAEAGAAARDAGDIALAGTFSWPGADSPALQELDVVVRRGRLTCVYGPTASGKSSLLLALLGELDGPGARRRAAYVAQAPWILRATARDNVLFGTAYDAARYAAVVRACALDDDFARLAAGDLTEIGERGATLSGGQRQRLALARAAYADADLYVFDDVLSALDAHVGAHVFRRVVRDLLRGKTVVLATHQADAAVWLDGAGRAAARPPDLRAAEARRGRDADDVAPGAAAAKTAAADGRLVRAEAQQVGATKLAVYGRYFVDCGGASFLVPMAALLVGYQVLLNGQALALKAWVAALELENSGAAQRSKYVFFASATFGTLCLTRLAIAKGSLRGSRKVHDRVVAAVLAAPLAWFEATPAGRVLNRCASDVQTIDKDLMNELAMLAQYVLSLAGIVAVILYEIPVAAASVAPMVGFSYVFAGRYYACERRRFPPALSFRERCPRRQPRAQAARGVDAIAGLRRRRGARERRAPASEASSAARTTRASSGLVTARAFGATGRLREDCLRRVDVNSSALYQLFAVNSWLVVRLRCLGALVNGCVVAYALARAADLDGATVGLALSYSLGVTQAVTFTIKQHATVEMAANALERADEYARLPRERADGRARPPGWPAKGRVAFEAVSLAYASAPDAPALRGVSFAVDGGERLGVCGRTGAGKSSLVAALFRLVEPAGGRVLVDGVDVAALRLADLRGSLSLIPQEPTLFRGSVRANLDPFGARSDAEVAAALARVAFRRSDLDAAVDDRGANFSAGEQQLLCLARAVLRRSRILVLDEATASVDEGADARIQAALRGDDLAATTLLVIAHRLATIADFDKVAVLARGALVECDAPGALLGDPGSAFYDLCAATGDLAGLVARAGGGGGPVN</sequence>
<dbReference type="InterPro" id="IPR003593">
    <property type="entry name" value="AAA+_ATPase"/>
</dbReference>
<keyword evidence="5" id="KW-0067">ATP-binding</keyword>
<feature type="transmembrane region" description="Helical" evidence="9">
    <location>
        <begin position="117"/>
        <end position="135"/>
    </location>
</feature>
<dbReference type="Pfam" id="PF00664">
    <property type="entry name" value="ABC_membrane"/>
    <property type="match status" value="2"/>
</dbReference>
<evidence type="ECO:0000256" key="2">
    <source>
        <dbReference type="ARBA" id="ARBA00022448"/>
    </source>
</evidence>
<feature type="compositionally biased region" description="Low complexity" evidence="8">
    <location>
        <begin position="1044"/>
        <end position="1054"/>
    </location>
</feature>
<evidence type="ECO:0000256" key="9">
    <source>
        <dbReference type="SAM" id="Phobius"/>
    </source>
</evidence>
<dbReference type="Pfam" id="PF00005">
    <property type="entry name" value="ABC_tran"/>
    <property type="match status" value="2"/>
</dbReference>
<evidence type="ECO:0000259" key="11">
    <source>
        <dbReference type="PROSITE" id="PS50929"/>
    </source>
</evidence>
<name>A0ABR1GCQ9_AURAN</name>
<feature type="transmembrane region" description="Helical" evidence="9">
    <location>
        <begin position="952"/>
        <end position="971"/>
    </location>
</feature>
<comment type="subcellular location">
    <subcellularLocation>
        <location evidence="1">Membrane</location>
        <topology evidence="1">Multi-pass membrane protein</topology>
    </subcellularLocation>
</comment>
<feature type="domain" description="ABC transporter" evidence="10">
    <location>
        <begin position="583"/>
        <end position="807"/>
    </location>
</feature>
<evidence type="ECO:0000256" key="5">
    <source>
        <dbReference type="ARBA" id="ARBA00022840"/>
    </source>
</evidence>
<keyword evidence="13" id="KW-1185">Reference proteome</keyword>
<keyword evidence="6 9" id="KW-1133">Transmembrane helix</keyword>